<dbReference type="InterPro" id="IPR001750">
    <property type="entry name" value="ND/Mrp_TM"/>
</dbReference>
<evidence type="ECO:0000256" key="3">
    <source>
        <dbReference type="ARBA" id="ARBA00009025"/>
    </source>
</evidence>
<keyword evidence="6 17" id="KW-0813">Transport</keyword>
<sequence length="447" mass="53321">MMKLFMYSFSLIIMIYIIKMYKMILHNFMFMIIPLILMNFNLNNLFMMKIYYIYAIDNISINLILLNCWIINLSMMANMKLIYKNFYMNFLLIMMSLNLIMILCFSSMNLFMFYIYFESSLIPLMILILGWGMQIERIQASMYMLFYTLFGSLPLFFIFTWLYFNLFNLSMIKMMNESNMFIKFNNQLMFMILYMGFFIKTPMYFVHLWLPKAHVEAPISGSMILAGIMLKIGTYGIYRMIFLFNKLTLNFSIMIISITLWGSIMSSLICLNNNDLKIIVAFSSIVHMNMMMASMLTMSNWSTMGSIWMMIAHGLCSSGMFCLVNFMYERSYTRNIFINKGMINIFPSMSLWWFLICSSNFSAPPSLNLFSEIMLINGLMSWLKINMIYIFFITFYSSCYSIYLFSFTQYSFLYKLMNLKNLTIWEFNLIKLHWLPLNLMFLNLNMF</sequence>
<dbReference type="GO" id="GO:0048039">
    <property type="term" value="F:ubiquinone binding"/>
    <property type="evidence" value="ECO:0007669"/>
    <property type="project" value="TreeGrafter"/>
</dbReference>
<comment type="subcellular location">
    <subcellularLocation>
        <location evidence="2 17">Mitochondrion membrane</location>
        <topology evidence="2 17">Multi-pass membrane protein</topology>
    </subcellularLocation>
</comment>
<feature type="transmembrane region" description="Helical" evidence="17">
    <location>
        <begin position="222"/>
        <end position="241"/>
    </location>
</feature>
<dbReference type="CTD" id="4538"/>
<feature type="transmembrane region" description="Helical" evidence="17">
    <location>
        <begin position="86"/>
        <end position="108"/>
    </location>
</feature>
<feature type="transmembrane region" description="Helical" evidence="17">
    <location>
        <begin position="349"/>
        <end position="367"/>
    </location>
</feature>
<comment type="function">
    <text evidence="1">Core subunit of the mitochondrial membrane respiratory chain NADH dehydrogenase (Complex I) that is believed to belong to the minimal assembly required for catalysis. Complex I functions in the transfer of electrons from NADH to the respiratory chain. The immediate electron acceptor for the enzyme is believed to be ubiquinone.</text>
</comment>
<reference evidence="20" key="1">
    <citation type="journal article" date="2010" name="BMC Genomics">
        <title>Comparative mitogenomics of Braconidae (Insecta: Hymenoptera) and the phylogenetic utility of mitochondrial genomes with special reference to Holometabolous insects.</title>
        <authorList>
            <person name="Wei S.J."/>
            <person name="Shi M."/>
            <person name="Sharkey M.J."/>
            <person name="van Achterberg C."/>
            <person name="Chen X.X."/>
        </authorList>
    </citation>
    <scope>NUCLEOTIDE SEQUENCE</scope>
</reference>
<dbReference type="GO" id="GO:0042773">
    <property type="term" value="P:ATP synthesis coupled electron transport"/>
    <property type="evidence" value="ECO:0007669"/>
    <property type="project" value="InterPro"/>
</dbReference>
<dbReference type="GO" id="GO:0003954">
    <property type="term" value="F:NADH dehydrogenase activity"/>
    <property type="evidence" value="ECO:0007669"/>
    <property type="project" value="TreeGrafter"/>
</dbReference>
<feature type="transmembrane region" description="Helical" evidence="17">
    <location>
        <begin position="21"/>
        <end position="40"/>
    </location>
</feature>
<evidence type="ECO:0000256" key="1">
    <source>
        <dbReference type="ARBA" id="ARBA00003257"/>
    </source>
</evidence>
<gene>
    <name evidence="20" type="primary">ND4</name>
</gene>
<dbReference type="InterPro" id="IPR003918">
    <property type="entry name" value="NADH_UbQ_OxRdtase"/>
</dbReference>
<evidence type="ECO:0000256" key="10">
    <source>
        <dbReference type="ARBA" id="ARBA00022982"/>
    </source>
</evidence>
<evidence type="ECO:0000256" key="7">
    <source>
        <dbReference type="ARBA" id="ARBA00022660"/>
    </source>
</evidence>
<name>D8WHE5_9HYME</name>
<evidence type="ECO:0000256" key="15">
    <source>
        <dbReference type="ARBA" id="ARBA00023136"/>
    </source>
</evidence>
<evidence type="ECO:0000256" key="12">
    <source>
        <dbReference type="ARBA" id="ARBA00023027"/>
    </source>
</evidence>
<feature type="domain" description="NADH:ubiquinone oxidoreductase chain 4 N-terminal" evidence="19">
    <location>
        <begin position="1"/>
        <end position="103"/>
    </location>
</feature>
<evidence type="ECO:0000256" key="13">
    <source>
        <dbReference type="ARBA" id="ARBA00023075"/>
    </source>
</evidence>
<dbReference type="EMBL" id="GU097657">
    <property type="protein sequence ID" value="ACY09468.1"/>
    <property type="molecule type" value="Genomic_DNA"/>
</dbReference>
<dbReference type="EC" id="7.1.1.2" evidence="4 17"/>
<geneLocation type="mitochondrion" evidence="20"/>
<evidence type="ECO:0000259" key="18">
    <source>
        <dbReference type="Pfam" id="PF00361"/>
    </source>
</evidence>
<dbReference type="Pfam" id="PF01059">
    <property type="entry name" value="Oxidored_q5_N"/>
    <property type="match status" value="1"/>
</dbReference>
<protein>
    <recommendedName>
        <fullName evidence="5 17">NADH-ubiquinone oxidoreductase chain 4</fullName>
        <ecNumber evidence="4 17">7.1.1.2</ecNumber>
    </recommendedName>
</protein>
<feature type="domain" description="NADH:quinone oxidoreductase/Mrp antiporter transmembrane" evidence="18">
    <location>
        <begin position="107"/>
        <end position="394"/>
    </location>
</feature>
<evidence type="ECO:0000256" key="9">
    <source>
        <dbReference type="ARBA" id="ARBA00022967"/>
    </source>
</evidence>
<dbReference type="GO" id="GO:0008137">
    <property type="term" value="F:NADH dehydrogenase (ubiquinone) activity"/>
    <property type="evidence" value="ECO:0007669"/>
    <property type="project" value="UniProtKB-UniRule"/>
</dbReference>
<keyword evidence="12 17" id="KW-0520">NAD</keyword>
<comment type="similarity">
    <text evidence="3 17">Belongs to the complex I subunit 4 family.</text>
</comment>
<dbReference type="GeneID" id="63032930"/>
<evidence type="ECO:0000313" key="21">
    <source>
        <dbReference type="EMBL" id="QHS69748.1"/>
    </source>
</evidence>
<keyword evidence="8 17" id="KW-0812">Transmembrane</keyword>
<evidence type="ECO:0000256" key="6">
    <source>
        <dbReference type="ARBA" id="ARBA00022448"/>
    </source>
</evidence>
<feature type="transmembrane region" description="Helical" evidence="17">
    <location>
        <begin position="307"/>
        <end position="328"/>
    </location>
</feature>
<feature type="transmembrane region" description="Helical" evidence="17">
    <location>
        <begin position="52"/>
        <end position="74"/>
    </location>
</feature>
<evidence type="ECO:0000256" key="2">
    <source>
        <dbReference type="ARBA" id="ARBA00004225"/>
    </source>
</evidence>
<feature type="transmembrane region" description="Helical" evidence="17">
    <location>
        <begin position="145"/>
        <end position="167"/>
    </location>
</feature>
<dbReference type="PANTHER" id="PTHR43507:SF20">
    <property type="entry name" value="NADH-UBIQUINONE OXIDOREDUCTASE CHAIN 4"/>
    <property type="match status" value="1"/>
</dbReference>
<keyword evidence="11 17" id="KW-1133">Transmembrane helix</keyword>
<keyword evidence="13 17" id="KW-0830">Ubiquinone</keyword>
<reference evidence="21" key="2">
    <citation type="submission" date="2019-05" db="EMBL/GenBank/DDBJ databases">
        <authorList>
            <person name="Seo B.Y."/>
            <person name="Cho J."/>
            <person name="Lee G.-S."/>
            <person name="Park J."/>
            <person name="Park J."/>
        </authorList>
    </citation>
    <scope>NUCLEOTIDE SEQUENCE</scope>
</reference>
<keyword evidence="9" id="KW-1278">Translocase</keyword>
<feature type="transmembrane region" description="Helical" evidence="17">
    <location>
        <begin position="387"/>
        <end position="407"/>
    </location>
</feature>
<dbReference type="RefSeq" id="YP_010003283.1">
    <property type="nucleotide sequence ID" value="NC_053259.1"/>
</dbReference>
<dbReference type="EMBL" id="MK907921">
    <property type="protein sequence ID" value="QHS69748.1"/>
    <property type="molecule type" value="Genomic_DNA"/>
</dbReference>
<accession>D8WHE5</accession>
<evidence type="ECO:0000313" key="20">
    <source>
        <dbReference type="EMBL" id="ACY09468.1"/>
    </source>
</evidence>
<dbReference type="PANTHER" id="PTHR43507">
    <property type="entry name" value="NADH-UBIQUINONE OXIDOREDUCTASE CHAIN 4"/>
    <property type="match status" value="1"/>
</dbReference>
<keyword evidence="14 17" id="KW-0496">Mitochondrion</keyword>
<evidence type="ECO:0000256" key="16">
    <source>
        <dbReference type="ARBA" id="ARBA00049551"/>
    </source>
</evidence>
<dbReference type="AlphaFoldDB" id="D8WHE5"/>
<dbReference type="GO" id="GO:0015990">
    <property type="term" value="P:electron transport coupled proton transport"/>
    <property type="evidence" value="ECO:0007669"/>
    <property type="project" value="TreeGrafter"/>
</dbReference>
<evidence type="ECO:0000256" key="8">
    <source>
        <dbReference type="ARBA" id="ARBA00022692"/>
    </source>
</evidence>
<proteinExistence type="inferred from homology"/>
<evidence type="ECO:0000259" key="19">
    <source>
        <dbReference type="Pfam" id="PF01059"/>
    </source>
</evidence>
<keyword evidence="10 17" id="KW-0249">Electron transport</keyword>
<evidence type="ECO:0000256" key="4">
    <source>
        <dbReference type="ARBA" id="ARBA00012944"/>
    </source>
</evidence>
<dbReference type="InterPro" id="IPR000260">
    <property type="entry name" value="NADH4_N"/>
</dbReference>
<evidence type="ECO:0000256" key="5">
    <source>
        <dbReference type="ARBA" id="ARBA00021006"/>
    </source>
</evidence>
<feature type="transmembrane region" description="Helical" evidence="17">
    <location>
        <begin position="247"/>
        <end position="271"/>
    </location>
</feature>
<comment type="function">
    <text evidence="17">Core subunit of the mitochondrial membrane respiratory chain NADH dehydrogenase (Complex I) which catalyzes electron transfer from NADH through the respiratory chain, using ubiquinone as an electron acceptor. Essential for the catalytic activity and assembly of complex I.</text>
</comment>
<evidence type="ECO:0000256" key="17">
    <source>
        <dbReference type="RuleBase" id="RU003297"/>
    </source>
</evidence>
<comment type="catalytic activity">
    <reaction evidence="16 17">
        <text>a ubiquinone + NADH + 5 H(+)(in) = a ubiquinol + NAD(+) + 4 H(+)(out)</text>
        <dbReference type="Rhea" id="RHEA:29091"/>
        <dbReference type="Rhea" id="RHEA-COMP:9565"/>
        <dbReference type="Rhea" id="RHEA-COMP:9566"/>
        <dbReference type="ChEBI" id="CHEBI:15378"/>
        <dbReference type="ChEBI" id="CHEBI:16389"/>
        <dbReference type="ChEBI" id="CHEBI:17976"/>
        <dbReference type="ChEBI" id="CHEBI:57540"/>
        <dbReference type="ChEBI" id="CHEBI:57945"/>
        <dbReference type="EC" id="7.1.1.2"/>
    </reaction>
</comment>
<evidence type="ECO:0000256" key="14">
    <source>
        <dbReference type="ARBA" id="ARBA00023128"/>
    </source>
</evidence>
<dbReference type="Pfam" id="PF00361">
    <property type="entry name" value="Proton_antipo_M"/>
    <property type="match status" value="1"/>
</dbReference>
<dbReference type="GO" id="GO:0031966">
    <property type="term" value="C:mitochondrial membrane"/>
    <property type="evidence" value="ECO:0007669"/>
    <property type="project" value="UniProtKB-SubCell"/>
</dbReference>
<evidence type="ECO:0000256" key="11">
    <source>
        <dbReference type="ARBA" id="ARBA00022989"/>
    </source>
</evidence>
<keyword evidence="7 17" id="KW-0679">Respiratory chain</keyword>
<feature type="transmembrane region" description="Helical" evidence="17">
    <location>
        <begin position="278"/>
        <end position="301"/>
    </location>
</feature>
<keyword evidence="15 17" id="KW-0472">Membrane</keyword>
<dbReference type="PRINTS" id="PR01437">
    <property type="entry name" value="NUOXDRDTASE4"/>
</dbReference>
<feature type="transmembrane region" description="Helical" evidence="17">
    <location>
        <begin position="187"/>
        <end position="210"/>
    </location>
</feature>
<organism evidence="20">
    <name type="scientific">Meteorus pulchricornis</name>
    <dbReference type="NCBI Taxonomy" id="51522"/>
    <lineage>
        <taxon>Eukaryota</taxon>
        <taxon>Metazoa</taxon>
        <taxon>Ecdysozoa</taxon>
        <taxon>Arthropoda</taxon>
        <taxon>Hexapoda</taxon>
        <taxon>Insecta</taxon>
        <taxon>Pterygota</taxon>
        <taxon>Neoptera</taxon>
        <taxon>Endopterygota</taxon>
        <taxon>Hymenoptera</taxon>
        <taxon>Apocrita</taxon>
        <taxon>Ichneumonoidea</taxon>
        <taxon>Braconidae</taxon>
        <taxon>Meteorinae</taxon>
        <taxon>Meteorus</taxon>
    </lineage>
</organism>
<feature type="transmembrane region" description="Helical" evidence="17">
    <location>
        <begin position="114"/>
        <end position="133"/>
    </location>
</feature>